<evidence type="ECO:0000256" key="4">
    <source>
        <dbReference type="ARBA" id="ARBA00023163"/>
    </source>
</evidence>
<dbReference type="SUPFAM" id="SSF57667">
    <property type="entry name" value="beta-beta-alpha zinc fingers"/>
    <property type="match status" value="1"/>
</dbReference>
<evidence type="ECO:0000256" key="5">
    <source>
        <dbReference type="ARBA" id="ARBA00023242"/>
    </source>
</evidence>
<evidence type="ECO:0000256" key="3">
    <source>
        <dbReference type="ARBA" id="ARBA00023015"/>
    </source>
</evidence>
<keyword evidence="11" id="KW-1185">Reference proteome</keyword>
<feature type="compositionally biased region" description="Low complexity" evidence="7">
    <location>
        <begin position="318"/>
        <end position="333"/>
    </location>
</feature>
<feature type="compositionally biased region" description="Polar residues" evidence="7">
    <location>
        <begin position="651"/>
        <end position="662"/>
    </location>
</feature>
<gene>
    <name evidence="10" type="ORF">DB88DRAFT_366242</name>
</gene>
<evidence type="ECO:0000256" key="1">
    <source>
        <dbReference type="ARBA" id="ARBA00022723"/>
    </source>
</evidence>
<sequence>MGGEHKCPLCSATFTRPQHVGRHLRAHTGDRPYECKECPLRFARSDLLSRHVNKAHKPPDENGKPPAGKKGRRKSMPSSAHPQVPVPAASASTADARARRASVDVPRPHMNGTKGGGAAGFDSSAYMGQSMQPPQTQQQARLAQPPLQAQQMYPHHPLLSNTPPTQTVPMTSWTSTQPMNVNNSMGTMSFINYNSLLPQTIAPNGLANFQPPFTAVPMRLSGSDQGGSSMGRAGSNGSLNGLGYDFGFKKRACDQCNHSKVRCDFAEPCQRCAHRNLRCSYNKPQKSRTIAALPTHRGSFSSLTGNVAMAEPLAASSVSPQSQFSSPHSSTSPLNATMHPPGTAGNQSIAASANDHNQMIYPQVQNWQNGQWQNLGGQPMDQSLGLYQQNTNPAQPQSAPYGSLPSNSSHLSTMPLPHRNSGSSTNSPQNHFAPTPSLTSHTTSPSGSDEPAEGRQSSVSFSDVWTNNQAQGPDASHGKEGYNQTSASPTAPNAMVNIPGAAVFQTDMNLFAWAPPATTTIDPRTQFRGSLAAEDEPETVDPSRPASSAASTYLEGLDEDAVNALNQRRRMSVGGTVWASAFDQMSLQDPAPIIPPDPYTASQMAQATTARRPTFPLIQPTPDGNGNKMPSLGDVKDLWKLFMAEPMSSAMVPSSSTDNVETGHNPAVTPRPGLGARGLSKSNSMPDLTSPMIANQPFFSTYLNGVTPKPTIPQASYTHAQIPDGASPQADDKANGGDDMITMKRWKDSIKNRQDSFEFDTNAHAKLKATSPQSVSSASPPTTTSLATENNPSLTAMAAIGAPSQARPQASALQHSSALQQTLAPERLPSFGMDPLQGKNAWMFRQNAAKFSSALARPGNKRLASQTLVPAETGKKFEMDGMDGSGWEAGDGSGSMAFDPTLLGGDSKAFALPTSLGGLGTGMTPNVVGGNQYFTWHGSAHNPAT</sequence>
<dbReference type="SUPFAM" id="SSF57701">
    <property type="entry name" value="Zn2/Cys6 DNA-binding domain"/>
    <property type="match status" value="1"/>
</dbReference>
<feature type="domain" description="C2H2-type" evidence="9">
    <location>
        <begin position="5"/>
        <end position="32"/>
    </location>
</feature>
<keyword evidence="4" id="KW-0804">Transcription</keyword>
<dbReference type="PANTHER" id="PTHR47660">
    <property type="entry name" value="TRANSCRIPTION FACTOR WITH C2H2 AND ZN(2)-CYS(6) DNA BINDING DOMAIN (EUROFUNG)-RELATED-RELATED"/>
    <property type="match status" value="1"/>
</dbReference>
<evidence type="ECO:0008006" key="12">
    <source>
        <dbReference type="Google" id="ProtNLM"/>
    </source>
</evidence>
<keyword evidence="3" id="KW-0805">Transcription regulation</keyword>
<keyword evidence="2" id="KW-0862">Zinc</keyword>
<dbReference type="CDD" id="cd00067">
    <property type="entry name" value="GAL4"/>
    <property type="match status" value="1"/>
</dbReference>
<evidence type="ECO:0000313" key="11">
    <source>
        <dbReference type="Proteomes" id="UP001182556"/>
    </source>
</evidence>
<evidence type="ECO:0000259" key="9">
    <source>
        <dbReference type="PROSITE" id="PS50157"/>
    </source>
</evidence>
<evidence type="ECO:0000256" key="6">
    <source>
        <dbReference type="PROSITE-ProRule" id="PRU00042"/>
    </source>
</evidence>
<dbReference type="Proteomes" id="UP001182556">
    <property type="component" value="Unassembled WGS sequence"/>
</dbReference>
<feature type="compositionally biased region" description="Polar residues" evidence="7">
    <location>
        <begin position="385"/>
        <end position="412"/>
    </location>
</feature>
<dbReference type="AlphaFoldDB" id="A0AAD9FPG7"/>
<keyword evidence="6" id="KW-0863">Zinc-finger</keyword>
<dbReference type="SMART" id="SM00355">
    <property type="entry name" value="ZnF_C2H2"/>
    <property type="match status" value="2"/>
</dbReference>
<dbReference type="PROSITE" id="PS50157">
    <property type="entry name" value="ZINC_FINGER_C2H2_2"/>
    <property type="match status" value="2"/>
</dbReference>
<dbReference type="InterPro" id="IPR013087">
    <property type="entry name" value="Znf_C2H2_type"/>
</dbReference>
<dbReference type="PANTHER" id="PTHR47660:SF2">
    <property type="entry name" value="TRANSCRIPTION FACTOR WITH C2H2 AND ZN(2)-CYS(6) DNA BINDING DOMAIN (EUROFUNG)"/>
    <property type="match status" value="1"/>
</dbReference>
<dbReference type="PROSITE" id="PS00028">
    <property type="entry name" value="ZINC_FINGER_C2H2_1"/>
    <property type="match status" value="2"/>
</dbReference>
<protein>
    <recommendedName>
        <fullName evidence="12">Zn(2)-C6 fungal-type domain-containing protein</fullName>
    </recommendedName>
</protein>
<evidence type="ECO:0000256" key="7">
    <source>
        <dbReference type="SAM" id="MobiDB-lite"/>
    </source>
</evidence>
<feature type="region of interest" description="Disordered" evidence="7">
    <location>
        <begin position="767"/>
        <end position="787"/>
    </location>
</feature>
<feature type="compositionally biased region" description="Polar residues" evidence="7">
    <location>
        <begin position="455"/>
        <end position="471"/>
    </location>
</feature>
<dbReference type="InterPro" id="IPR001138">
    <property type="entry name" value="Zn2Cys6_DnaBD"/>
</dbReference>
<evidence type="ECO:0000259" key="8">
    <source>
        <dbReference type="PROSITE" id="PS50048"/>
    </source>
</evidence>
<feature type="region of interest" description="Disordered" evidence="7">
    <location>
        <begin position="650"/>
        <end position="677"/>
    </location>
</feature>
<organism evidence="10 11">
    <name type="scientific">Papiliotrema laurentii</name>
    <name type="common">Cryptococcus laurentii</name>
    <dbReference type="NCBI Taxonomy" id="5418"/>
    <lineage>
        <taxon>Eukaryota</taxon>
        <taxon>Fungi</taxon>
        <taxon>Dikarya</taxon>
        <taxon>Basidiomycota</taxon>
        <taxon>Agaricomycotina</taxon>
        <taxon>Tremellomycetes</taxon>
        <taxon>Tremellales</taxon>
        <taxon>Rhynchogastremaceae</taxon>
        <taxon>Papiliotrema</taxon>
    </lineage>
</organism>
<dbReference type="GO" id="GO:0000981">
    <property type="term" value="F:DNA-binding transcription factor activity, RNA polymerase II-specific"/>
    <property type="evidence" value="ECO:0007669"/>
    <property type="project" value="InterPro"/>
</dbReference>
<feature type="region of interest" description="Disordered" evidence="7">
    <location>
        <begin position="318"/>
        <end position="349"/>
    </location>
</feature>
<dbReference type="GO" id="GO:0008270">
    <property type="term" value="F:zinc ion binding"/>
    <property type="evidence" value="ECO:0007669"/>
    <property type="project" value="UniProtKB-KW"/>
</dbReference>
<feature type="compositionally biased region" description="Polar residues" evidence="7">
    <location>
        <begin position="482"/>
        <end position="491"/>
    </location>
</feature>
<dbReference type="PROSITE" id="PS50048">
    <property type="entry name" value="ZN2_CY6_FUNGAL_2"/>
    <property type="match status" value="1"/>
</dbReference>
<keyword evidence="5" id="KW-0539">Nucleus</keyword>
<feature type="domain" description="Zn(2)-C6 fungal-type" evidence="8">
    <location>
        <begin position="252"/>
        <end position="281"/>
    </location>
</feature>
<dbReference type="InterPro" id="IPR036864">
    <property type="entry name" value="Zn2-C6_fun-type_DNA-bd_sf"/>
</dbReference>
<dbReference type="Gene3D" id="3.30.160.60">
    <property type="entry name" value="Classic Zinc Finger"/>
    <property type="match status" value="2"/>
</dbReference>
<reference evidence="10" key="1">
    <citation type="submission" date="2023-02" db="EMBL/GenBank/DDBJ databases">
        <title>Identification and recombinant expression of a fungal hydrolase from Papiliotrema laurentii that hydrolyzes apple cutin and clears colloidal polyester polyurethane.</title>
        <authorList>
            <consortium name="DOE Joint Genome Institute"/>
            <person name="Roman V.A."/>
            <person name="Bojanowski C."/>
            <person name="Crable B.R."/>
            <person name="Wagner D.N."/>
            <person name="Hung C.S."/>
            <person name="Nadeau L.J."/>
            <person name="Schratz L."/>
            <person name="Haridas S."/>
            <person name="Pangilinan J."/>
            <person name="Lipzen A."/>
            <person name="Na H."/>
            <person name="Yan M."/>
            <person name="Ng V."/>
            <person name="Grigoriev I.V."/>
            <person name="Spatafora J.W."/>
            <person name="Barlow D."/>
            <person name="Biffinger J."/>
            <person name="Kelley-Loughnane N."/>
            <person name="Varaljay V.A."/>
            <person name="Crookes-Goodson W.J."/>
        </authorList>
    </citation>
    <scope>NUCLEOTIDE SEQUENCE</scope>
    <source>
        <strain evidence="10">5307AH</strain>
    </source>
</reference>
<name>A0AAD9FPG7_PAPLA</name>
<feature type="region of interest" description="Disordered" evidence="7">
    <location>
        <begin position="370"/>
        <end position="493"/>
    </location>
</feature>
<feature type="compositionally biased region" description="Polar residues" evidence="7">
    <location>
        <begin position="420"/>
        <end position="432"/>
    </location>
</feature>
<dbReference type="InterPro" id="IPR036236">
    <property type="entry name" value="Znf_C2H2_sf"/>
</dbReference>
<feature type="region of interest" description="Disordered" evidence="7">
    <location>
        <begin position="51"/>
        <end position="142"/>
    </location>
</feature>
<proteinExistence type="predicted"/>
<dbReference type="EMBL" id="JAODAN010000008">
    <property type="protein sequence ID" value="KAK1922693.1"/>
    <property type="molecule type" value="Genomic_DNA"/>
</dbReference>
<feature type="compositionally biased region" description="Low complexity" evidence="7">
    <location>
        <begin position="434"/>
        <end position="446"/>
    </location>
</feature>
<dbReference type="SMART" id="SM00066">
    <property type="entry name" value="GAL4"/>
    <property type="match status" value="1"/>
</dbReference>
<feature type="domain" description="C2H2-type" evidence="9">
    <location>
        <begin position="33"/>
        <end position="61"/>
    </location>
</feature>
<comment type="caution">
    <text evidence="10">The sequence shown here is derived from an EMBL/GenBank/DDBJ whole genome shotgun (WGS) entry which is preliminary data.</text>
</comment>
<accession>A0AAD9FPG7</accession>
<keyword evidence="1" id="KW-0479">Metal-binding</keyword>
<dbReference type="Pfam" id="PF00172">
    <property type="entry name" value="Zn_clus"/>
    <property type="match status" value="1"/>
</dbReference>
<feature type="compositionally biased region" description="Low complexity" evidence="7">
    <location>
        <begin position="769"/>
        <end position="787"/>
    </location>
</feature>
<dbReference type="Gene3D" id="4.10.240.10">
    <property type="entry name" value="Zn(2)-C6 fungal-type DNA-binding domain"/>
    <property type="match status" value="1"/>
</dbReference>
<evidence type="ECO:0000256" key="2">
    <source>
        <dbReference type="ARBA" id="ARBA00022833"/>
    </source>
</evidence>
<evidence type="ECO:0000313" key="10">
    <source>
        <dbReference type="EMBL" id="KAK1922693.1"/>
    </source>
</evidence>
<feature type="compositionally biased region" description="Low complexity" evidence="7">
    <location>
        <begin position="132"/>
        <end position="142"/>
    </location>
</feature>
<feature type="compositionally biased region" description="Low complexity" evidence="7">
    <location>
        <begin position="77"/>
        <end position="95"/>
    </location>
</feature>